<dbReference type="PANTHER" id="PTHR35483">
    <property type="entry name" value="NUCLEUSENVELOPE PROTEIN"/>
    <property type="match status" value="1"/>
</dbReference>
<keyword evidence="4" id="KW-1185">Reference proteome</keyword>
<name>A0A8J5I240_ZINOF</name>
<accession>A0A8J5I240</accession>
<gene>
    <name evidence="3" type="ORF">ZIOFF_010836</name>
</gene>
<evidence type="ECO:0000256" key="1">
    <source>
        <dbReference type="SAM" id="MobiDB-lite"/>
    </source>
</evidence>
<feature type="compositionally biased region" description="Basic and acidic residues" evidence="1">
    <location>
        <begin position="198"/>
        <end position="217"/>
    </location>
</feature>
<proteinExistence type="predicted"/>
<dbReference type="GO" id="GO:0009507">
    <property type="term" value="C:chloroplast"/>
    <property type="evidence" value="ECO:0007669"/>
    <property type="project" value="TreeGrafter"/>
</dbReference>
<dbReference type="Proteomes" id="UP000734854">
    <property type="component" value="Unassembled WGS sequence"/>
</dbReference>
<feature type="region of interest" description="Disordered" evidence="1">
    <location>
        <begin position="166"/>
        <end position="231"/>
    </location>
</feature>
<reference evidence="3 4" key="1">
    <citation type="submission" date="2020-08" db="EMBL/GenBank/DDBJ databases">
        <title>Plant Genome Project.</title>
        <authorList>
            <person name="Zhang R.-G."/>
        </authorList>
    </citation>
    <scope>NUCLEOTIDE SEQUENCE [LARGE SCALE GENOMIC DNA]</scope>
    <source>
        <tissue evidence="3">Rhizome</tissue>
    </source>
</reference>
<dbReference type="AlphaFoldDB" id="A0A8J5I240"/>
<dbReference type="EMBL" id="JACMSC010000003">
    <property type="protein sequence ID" value="KAG6528652.1"/>
    <property type="molecule type" value="Genomic_DNA"/>
</dbReference>
<feature type="compositionally biased region" description="Basic and acidic residues" evidence="1">
    <location>
        <begin position="168"/>
        <end position="188"/>
    </location>
</feature>
<dbReference type="Pfam" id="PF25373">
    <property type="entry name" value="SBNO"/>
    <property type="match status" value="1"/>
</dbReference>
<evidence type="ECO:0000313" key="3">
    <source>
        <dbReference type="EMBL" id="KAG6528652.1"/>
    </source>
</evidence>
<organism evidence="3 4">
    <name type="scientific">Zingiber officinale</name>
    <name type="common">Ginger</name>
    <name type="synonym">Amomum zingiber</name>
    <dbReference type="NCBI Taxonomy" id="94328"/>
    <lineage>
        <taxon>Eukaryota</taxon>
        <taxon>Viridiplantae</taxon>
        <taxon>Streptophyta</taxon>
        <taxon>Embryophyta</taxon>
        <taxon>Tracheophyta</taxon>
        <taxon>Spermatophyta</taxon>
        <taxon>Magnoliopsida</taxon>
        <taxon>Liliopsida</taxon>
        <taxon>Zingiberales</taxon>
        <taxon>Zingiberaceae</taxon>
        <taxon>Zingiber</taxon>
    </lineage>
</organism>
<dbReference type="PANTHER" id="PTHR35483:SF1">
    <property type="entry name" value="GLYCINE-RICH PROTEIN-RELATED"/>
    <property type="match status" value="1"/>
</dbReference>
<evidence type="ECO:0000259" key="2">
    <source>
        <dbReference type="Pfam" id="PF25373"/>
    </source>
</evidence>
<comment type="caution">
    <text evidence="3">The sequence shown here is derived from an EMBL/GenBank/DDBJ whole genome shotgun (WGS) entry which is preliminary data.</text>
</comment>
<sequence length="231" mass="25560">MSRTPLRSRVLLATGAVASLIFSLSPRADLHFARKSCTRPALSGYLELFSKISNCPSTGSGGTYKIFHQAVGEALREMLVAELKSKYKKLSTIEKANKGWQDEYEVSSVQVFHLTKDGKMNMRGGGDGSGGPEGEGFSAQYEELLQVILATIGVIFLDLRAKRRSAHGQREKMSEAMESDCRTKGEARARRHRSRAGHASEAEFCSWRKREDERGEVASRTCEGGKRRARA</sequence>
<protein>
    <recommendedName>
        <fullName evidence="2">SBNO alpha/beta domain-containing protein</fullName>
    </recommendedName>
</protein>
<evidence type="ECO:0000313" key="4">
    <source>
        <dbReference type="Proteomes" id="UP000734854"/>
    </source>
</evidence>
<feature type="domain" description="SBNO alpha/beta" evidence="2">
    <location>
        <begin position="58"/>
        <end position="119"/>
    </location>
</feature>
<dbReference type="InterPro" id="IPR057332">
    <property type="entry name" value="SBNO_a/b_dom"/>
</dbReference>